<keyword evidence="3" id="KW-0611">Plant defense</keyword>
<dbReference type="Gene3D" id="3.80.10.10">
    <property type="entry name" value="Ribonuclease Inhibitor"/>
    <property type="match status" value="1"/>
</dbReference>
<dbReference type="InterPro" id="IPR027417">
    <property type="entry name" value="P-loop_NTPase"/>
</dbReference>
<protein>
    <recommendedName>
        <fullName evidence="6">NB-ARC domain-containing protein</fullName>
    </recommendedName>
</protein>
<comment type="caution">
    <text evidence="4">The sequence shown here is derived from an EMBL/GenBank/DDBJ whole genome shotgun (WGS) entry which is preliminary data.</text>
</comment>
<dbReference type="PANTHER" id="PTHR33463:SF203">
    <property type="entry name" value="AAA+ ATPASE DOMAIN-CONTAINING PROTEIN"/>
    <property type="match status" value="1"/>
</dbReference>
<keyword evidence="5" id="KW-1185">Reference proteome</keyword>
<dbReference type="PRINTS" id="PR00364">
    <property type="entry name" value="DISEASERSIST"/>
</dbReference>
<dbReference type="PANTHER" id="PTHR33463">
    <property type="entry name" value="NB-ARC DOMAIN-CONTAINING PROTEIN-RELATED"/>
    <property type="match status" value="1"/>
</dbReference>
<keyword evidence="2" id="KW-0547">Nucleotide-binding</keyword>
<dbReference type="SUPFAM" id="SSF52058">
    <property type="entry name" value="L domain-like"/>
    <property type="match status" value="1"/>
</dbReference>
<accession>A0ABR2R0H0</accession>
<gene>
    <name evidence="4" type="ORF">V6N11_035394</name>
</gene>
<dbReference type="Gene3D" id="1.10.8.430">
    <property type="entry name" value="Helical domain of apoptotic protease-activating factors"/>
    <property type="match status" value="1"/>
</dbReference>
<dbReference type="InterPro" id="IPR042197">
    <property type="entry name" value="Apaf_helical"/>
</dbReference>
<name>A0ABR2R0H0_9ROSI</name>
<dbReference type="InterPro" id="IPR050905">
    <property type="entry name" value="Plant_NBS-LRR"/>
</dbReference>
<dbReference type="Proteomes" id="UP001396334">
    <property type="component" value="Unassembled WGS sequence"/>
</dbReference>
<dbReference type="EMBL" id="JBBPBN010000029">
    <property type="protein sequence ID" value="KAK9006353.1"/>
    <property type="molecule type" value="Genomic_DNA"/>
</dbReference>
<keyword evidence="1" id="KW-0433">Leucine-rich repeat</keyword>
<dbReference type="InterPro" id="IPR032675">
    <property type="entry name" value="LRR_dom_sf"/>
</dbReference>
<dbReference type="InterPro" id="IPR036388">
    <property type="entry name" value="WH-like_DNA-bd_sf"/>
</dbReference>
<sequence length="488" mass="54929">MDCQEVVPLGCLDGHEAWTLFAMKAGLNDSSDDAIQKLAKQIIKKCRGLSIAIVTLGSSLKGKSYHGWEAAYLRLKNHRLTEIEDVNEENAYLCLEVSFDYLKNMETKLYFLLCSLFPEDCEIYVEDLVRFAWGLELYKYTNSINEVRNEVLAAIEILKNSCLLLDCGEMHVKMHDLVREVALWIASPGKVISFAIKSEVVETLLKDDRLKHYTGISFRSNQTRELPDGLVFPNLKVLLLGVYSGVEISGEFLQGMKALQVCALGHGLISPAAFQFQRKLRTLKLYACELSDISMIGRLKSLEILSLHRSGIVELPNEIGDLENLRLLELSNCENVRRIPPYLIGRLSNLEEVYLRNCRSIKWATGNSATEEESYSSLSELNSLPKLGVLSLDISCQHLPDGFVFRKLPSFDVCIGIHRGDRCKKRDFETCPISRCLRIEKSVDACKQLLEDVKSLELHNVVGHTNLVPSLDIGQGGFNKLNCLHLEG</sequence>
<evidence type="ECO:0000313" key="5">
    <source>
        <dbReference type="Proteomes" id="UP001396334"/>
    </source>
</evidence>
<evidence type="ECO:0000256" key="1">
    <source>
        <dbReference type="ARBA" id="ARBA00022614"/>
    </source>
</evidence>
<dbReference type="SUPFAM" id="SSF52540">
    <property type="entry name" value="P-loop containing nucleoside triphosphate hydrolases"/>
    <property type="match status" value="1"/>
</dbReference>
<reference evidence="4 5" key="1">
    <citation type="journal article" date="2024" name="G3 (Bethesda)">
        <title>Genome assembly of Hibiscus sabdariffa L. provides insights into metabolisms of medicinal natural products.</title>
        <authorList>
            <person name="Kim T."/>
        </authorList>
    </citation>
    <scope>NUCLEOTIDE SEQUENCE [LARGE SCALE GENOMIC DNA]</scope>
    <source>
        <strain evidence="4">TK-2024</strain>
        <tissue evidence="4">Old leaves</tissue>
    </source>
</reference>
<evidence type="ECO:0000256" key="3">
    <source>
        <dbReference type="ARBA" id="ARBA00022821"/>
    </source>
</evidence>
<evidence type="ECO:0008006" key="6">
    <source>
        <dbReference type="Google" id="ProtNLM"/>
    </source>
</evidence>
<organism evidence="4 5">
    <name type="scientific">Hibiscus sabdariffa</name>
    <name type="common">roselle</name>
    <dbReference type="NCBI Taxonomy" id="183260"/>
    <lineage>
        <taxon>Eukaryota</taxon>
        <taxon>Viridiplantae</taxon>
        <taxon>Streptophyta</taxon>
        <taxon>Embryophyta</taxon>
        <taxon>Tracheophyta</taxon>
        <taxon>Spermatophyta</taxon>
        <taxon>Magnoliopsida</taxon>
        <taxon>eudicotyledons</taxon>
        <taxon>Gunneridae</taxon>
        <taxon>Pentapetalae</taxon>
        <taxon>rosids</taxon>
        <taxon>malvids</taxon>
        <taxon>Malvales</taxon>
        <taxon>Malvaceae</taxon>
        <taxon>Malvoideae</taxon>
        <taxon>Hibiscus</taxon>
    </lineage>
</organism>
<dbReference type="Gene3D" id="1.10.10.10">
    <property type="entry name" value="Winged helix-like DNA-binding domain superfamily/Winged helix DNA-binding domain"/>
    <property type="match status" value="1"/>
</dbReference>
<proteinExistence type="predicted"/>
<evidence type="ECO:0000256" key="2">
    <source>
        <dbReference type="ARBA" id="ARBA00022741"/>
    </source>
</evidence>
<evidence type="ECO:0000313" key="4">
    <source>
        <dbReference type="EMBL" id="KAK9006353.1"/>
    </source>
</evidence>